<proteinExistence type="predicted"/>
<keyword evidence="2" id="KW-1185">Reference proteome</keyword>
<evidence type="ECO:0000313" key="1">
    <source>
        <dbReference type="EMBL" id="NPT61399.1"/>
    </source>
</evidence>
<dbReference type="RefSeq" id="WP_172177033.1">
    <property type="nucleotide sequence ID" value="NZ_WOEZ01000266.1"/>
</dbReference>
<gene>
    <name evidence="1" type="ORF">GNZ13_44425</name>
</gene>
<comment type="caution">
    <text evidence="1">The sequence shown here is derived from an EMBL/GenBank/DDBJ whole genome shotgun (WGS) entry which is preliminary data.</text>
</comment>
<reference evidence="1 2" key="1">
    <citation type="submission" date="2019-11" db="EMBL/GenBank/DDBJ databases">
        <title>Metabolism of dissolved organic matter in forest soils.</title>
        <authorList>
            <person name="Cyle K.T."/>
            <person name="Wilhelm R.C."/>
            <person name="Martinez C.E."/>
        </authorList>
    </citation>
    <scope>NUCLEOTIDE SEQUENCE [LARGE SCALE GENOMIC DNA]</scope>
    <source>
        <strain evidence="1 2">5N</strain>
    </source>
</reference>
<dbReference type="EMBL" id="WOEZ01000266">
    <property type="protein sequence ID" value="NPT61399.1"/>
    <property type="molecule type" value="Genomic_DNA"/>
</dbReference>
<protein>
    <submittedName>
        <fullName evidence="1">Uncharacterized protein</fullName>
    </submittedName>
</protein>
<evidence type="ECO:0000313" key="2">
    <source>
        <dbReference type="Proteomes" id="UP000655523"/>
    </source>
</evidence>
<organism evidence="1 2">
    <name type="scientific">Paraburkholderia elongata</name>
    <dbReference type="NCBI Taxonomy" id="2675747"/>
    <lineage>
        <taxon>Bacteria</taxon>
        <taxon>Pseudomonadati</taxon>
        <taxon>Pseudomonadota</taxon>
        <taxon>Betaproteobacteria</taxon>
        <taxon>Burkholderiales</taxon>
        <taxon>Burkholderiaceae</taxon>
        <taxon>Paraburkholderia</taxon>
    </lineage>
</organism>
<dbReference type="Proteomes" id="UP000655523">
    <property type="component" value="Unassembled WGS sequence"/>
</dbReference>
<accession>A0A972NZP6</accession>
<sequence>MEAKIVSKARIIDVVTEAVSLKSTADVNESVQLGEAAVEENSIIFAWWRPRGLI</sequence>
<name>A0A972NZP6_9BURK</name>
<dbReference type="AlphaFoldDB" id="A0A972NZP6"/>